<dbReference type="Proteomes" id="UP001521150">
    <property type="component" value="Unassembled WGS sequence"/>
</dbReference>
<organism evidence="1 2">
    <name type="scientific">Kibdelosporangium philippinense</name>
    <dbReference type="NCBI Taxonomy" id="211113"/>
    <lineage>
        <taxon>Bacteria</taxon>
        <taxon>Bacillati</taxon>
        <taxon>Actinomycetota</taxon>
        <taxon>Actinomycetes</taxon>
        <taxon>Pseudonocardiales</taxon>
        <taxon>Pseudonocardiaceae</taxon>
        <taxon>Kibdelosporangium</taxon>
    </lineage>
</organism>
<dbReference type="EMBL" id="JAJVCN010000001">
    <property type="protein sequence ID" value="MCE7003752.1"/>
    <property type="molecule type" value="Genomic_DNA"/>
</dbReference>
<name>A0ABS8Z8A9_9PSEU</name>
<reference evidence="1 2" key="1">
    <citation type="submission" date="2021-12" db="EMBL/GenBank/DDBJ databases">
        <title>Genome sequence of Kibdelosporangium philippinense ATCC 49844.</title>
        <authorList>
            <person name="Fedorov E.A."/>
            <person name="Omeragic M."/>
            <person name="Shalygina K.F."/>
            <person name="Maclea K.S."/>
        </authorList>
    </citation>
    <scope>NUCLEOTIDE SEQUENCE [LARGE SCALE GENOMIC DNA]</scope>
    <source>
        <strain evidence="1 2">ATCC 49844</strain>
    </source>
</reference>
<proteinExistence type="predicted"/>
<accession>A0ABS8Z8A9</accession>
<comment type="caution">
    <text evidence="1">The sequence shown here is derived from an EMBL/GenBank/DDBJ whole genome shotgun (WGS) entry which is preliminary data.</text>
</comment>
<protein>
    <submittedName>
        <fullName evidence="1">Uncharacterized protein</fullName>
    </submittedName>
</protein>
<dbReference type="RefSeq" id="WP_233725314.1">
    <property type="nucleotide sequence ID" value="NZ_JAJVCN010000001.1"/>
</dbReference>
<evidence type="ECO:0000313" key="2">
    <source>
        <dbReference type="Proteomes" id="UP001521150"/>
    </source>
</evidence>
<gene>
    <name evidence="1" type="ORF">LWC34_13075</name>
</gene>
<evidence type="ECO:0000313" key="1">
    <source>
        <dbReference type="EMBL" id="MCE7003752.1"/>
    </source>
</evidence>
<keyword evidence="2" id="KW-1185">Reference proteome</keyword>
<sequence>MADETVSSASGTFRIVNRSDEIHEMAVRKAIHGTTDADVQRFFDSGGTSPFAEPSLRGLGAVSPGRIAYLRIDRLPAASYVLLCFVPDDQSGIPHALDGMHKVVTAR</sequence>